<dbReference type="Proteomes" id="UP001221686">
    <property type="component" value="Unassembled WGS sequence"/>
</dbReference>
<comment type="caution">
    <text evidence="9">The sequence shown here is derived from an EMBL/GenBank/DDBJ whole genome shotgun (WGS) entry which is preliminary data.</text>
</comment>
<dbReference type="EMBL" id="JAQNDL010000001">
    <property type="protein sequence ID" value="MDC0717017.1"/>
    <property type="molecule type" value="Genomic_DNA"/>
</dbReference>
<evidence type="ECO:0000256" key="3">
    <source>
        <dbReference type="ARBA" id="ARBA00022598"/>
    </source>
</evidence>
<feature type="active site" description="Proton donor" evidence="8">
    <location>
        <position position="36"/>
    </location>
</feature>
<feature type="binding site" evidence="8">
    <location>
        <position position="176"/>
    </location>
    <ligand>
        <name>ATP</name>
        <dbReference type="ChEBI" id="CHEBI:30616"/>
    </ligand>
</feature>
<evidence type="ECO:0000256" key="1">
    <source>
        <dbReference type="ARBA" id="ARBA00004990"/>
    </source>
</evidence>
<evidence type="ECO:0000256" key="8">
    <source>
        <dbReference type="HAMAP-Rule" id="MF_00158"/>
    </source>
</evidence>
<feature type="binding site" evidence="8">
    <location>
        <begin position="29"/>
        <end position="36"/>
    </location>
    <ligand>
        <name>ATP</name>
        <dbReference type="ChEBI" id="CHEBI:30616"/>
    </ligand>
</feature>
<dbReference type="GO" id="GO:0016874">
    <property type="term" value="F:ligase activity"/>
    <property type="evidence" value="ECO:0007669"/>
    <property type="project" value="UniProtKB-KW"/>
</dbReference>
<comment type="miscellaneous">
    <text evidence="8">The reaction proceeds by a bi uni uni bi ping pong mechanism.</text>
</comment>
<gene>
    <name evidence="8 9" type="primary">panC</name>
    <name evidence="9" type="ORF">POL25_08945</name>
</gene>
<dbReference type="InterPro" id="IPR042176">
    <property type="entry name" value="Pantoate_ligase_C"/>
</dbReference>
<evidence type="ECO:0000256" key="2">
    <source>
        <dbReference type="ARBA" id="ARBA00009256"/>
    </source>
</evidence>
<keyword evidence="8" id="KW-0963">Cytoplasm</keyword>
<feature type="binding site" evidence="8">
    <location>
        <begin position="184"/>
        <end position="187"/>
    </location>
    <ligand>
        <name>ATP</name>
        <dbReference type="ChEBI" id="CHEBI:30616"/>
    </ligand>
</feature>
<dbReference type="HAMAP" id="MF_00158">
    <property type="entry name" value="PanC"/>
    <property type="match status" value="1"/>
</dbReference>
<dbReference type="InterPro" id="IPR004821">
    <property type="entry name" value="Cyt_trans-like"/>
</dbReference>
<comment type="subunit">
    <text evidence="8">Homodimer.</text>
</comment>
<evidence type="ECO:0000256" key="4">
    <source>
        <dbReference type="ARBA" id="ARBA00022655"/>
    </source>
</evidence>
<accession>A0ABT5DX51</accession>
<comment type="pathway">
    <text evidence="1 8">Cofactor biosynthesis; (R)-pantothenate biosynthesis; (R)-pantothenate from (R)-pantoate and beta-alanine: step 1/1.</text>
</comment>
<keyword evidence="6 8" id="KW-0067">ATP-binding</keyword>
<evidence type="ECO:0000313" key="10">
    <source>
        <dbReference type="Proteomes" id="UP001221686"/>
    </source>
</evidence>
<feature type="binding site" evidence="8">
    <location>
        <position position="60"/>
    </location>
    <ligand>
        <name>(R)-pantoate</name>
        <dbReference type="ChEBI" id="CHEBI:15980"/>
    </ligand>
</feature>
<proteinExistence type="inferred from homology"/>
<feature type="binding site" evidence="8">
    <location>
        <begin position="147"/>
        <end position="150"/>
    </location>
    <ligand>
        <name>ATP</name>
        <dbReference type="ChEBI" id="CHEBI:30616"/>
    </ligand>
</feature>
<evidence type="ECO:0000256" key="5">
    <source>
        <dbReference type="ARBA" id="ARBA00022741"/>
    </source>
</evidence>
<keyword evidence="5 8" id="KW-0547">Nucleotide-binding</keyword>
<reference evidence="9 10" key="1">
    <citation type="submission" date="2022-11" db="EMBL/GenBank/DDBJ databases">
        <title>Minimal conservation of predation-associated metabolite biosynthetic gene clusters underscores biosynthetic potential of Myxococcota including descriptions for ten novel species: Archangium lansinium sp. nov., Myxococcus landrumus sp. nov., Nannocystis bai.</title>
        <authorList>
            <person name="Ahearne A."/>
            <person name="Stevens C."/>
            <person name="Dowd S."/>
        </authorList>
    </citation>
    <scope>NUCLEOTIDE SEQUENCE [LARGE SCALE GENOMIC DNA]</scope>
    <source>
        <strain evidence="9 10">BB15-2</strain>
    </source>
</reference>
<dbReference type="InterPro" id="IPR003721">
    <property type="entry name" value="Pantoate_ligase"/>
</dbReference>
<dbReference type="PANTHER" id="PTHR21299:SF1">
    <property type="entry name" value="PANTOATE--BETA-ALANINE LIGASE"/>
    <property type="match status" value="1"/>
</dbReference>
<keyword evidence="4 8" id="KW-0566">Pantothenate biosynthesis</keyword>
<dbReference type="Gene3D" id="3.30.1300.10">
    <property type="entry name" value="Pantoate-beta-alanine ligase, C-terminal domain"/>
    <property type="match status" value="1"/>
</dbReference>
<dbReference type="NCBIfam" id="TIGR00125">
    <property type="entry name" value="cyt_tran_rel"/>
    <property type="match status" value="1"/>
</dbReference>
<dbReference type="CDD" id="cd00560">
    <property type="entry name" value="PanC"/>
    <property type="match status" value="1"/>
</dbReference>
<protein>
    <recommendedName>
        <fullName evidence="8">Pantothenate synthetase</fullName>
        <shortName evidence="8">PS</shortName>
        <ecNumber evidence="8">6.3.2.1</ecNumber>
    </recommendedName>
    <alternativeName>
        <fullName evidence="8">Pantoate--beta-alanine ligase</fullName>
    </alternativeName>
    <alternativeName>
        <fullName evidence="8">Pantoate-activating enzyme</fullName>
    </alternativeName>
</protein>
<organism evidence="9 10">
    <name type="scientific">Nannocystis bainbridge</name>
    <dbReference type="NCBI Taxonomy" id="2995303"/>
    <lineage>
        <taxon>Bacteria</taxon>
        <taxon>Pseudomonadati</taxon>
        <taxon>Myxococcota</taxon>
        <taxon>Polyangia</taxon>
        <taxon>Nannocystales</taxon>
        <taxon>Nannocystaceae</taxon>
        <taxon>Nannocystis</taxon>
    </lineage>
</organism>
<dbReference type="Pfam" id="PF02569">
    <property type="entry name" value="Pantoate_ligase"/>
    <property type="match status" value="1"/>
</dbReference>
<keyword evidence="3 8" id="KW-0436">Ligase</keyword>
<dbReference type="NCBIfam" id="TIGR00018">
    <property type="entry name" value="panC"/>
    <property type="match status" value="1"/>
</dbReference>
<dbReference type="RefSeq" id="WP_272085501.1">
    <property type="nucleotide sequence ID" value="NZ_JAQNDL010000001.1"/>
</dbReference>
<evidence type="ECO:0000256" key="6">
    <source>
        <dbReference type="ARBA" id="ARBA00022840"/>
    </source>
</evidence>
<dbReference type="EC" id="6.3.2.1" evidence="8"/>
<dbReference type="PANTHER" id="PTHR21299">
    <property type="entry name" value="CYTIDYLATE KINASE/PANTOATE-BETA-ALANINE LIGASE"/>
    <property type="match status" value="1"/>
</dbReference>
<comment type="catalytic activity">
    <reaction evidence="7 8">
        <text>(R)-pantoate + beta-alanine + ATP = (R)-pantothenate + AMP + diphosphate + H(+)</text>
        <dbReference type="Rhea" id="RHEA:10912"/>
        <dbReference type="ChEBI" id="CHEBI:15378"/>
        <dbReference type="ChEBI" id="CHEBI:15980"/>
        <dbReference type="ChEBI" id="CHEBI:29032"/>
        <dbReference type="ChEBI" id="CHEBI:30616"/>
        <dbReference type="ChEBI" id="CHEBI:33019"/>
        <dbReference type="ChEBI" id="CHEBI:57966"/>
        <dbReference type="ChEBI" id="CHEBI:456215"/>
        <dbReference type="EC" id="6.3.2.1"/>
    </reaction>
</comment>
<keyword evidence="10" id="KW-1185">Reference proteome</keyword>
<name>A0ABT5DX51_9BACT</name>
<evidence type="ECO:0000313" key="9">
    <source>
        <dbReference type="EMBL" id="MDC0717017.1"/>
    </source>
</evidence>
<evidence type="ECO:0000256" key="7">
    <source>
        <dbReference type="ARBA" id="ARBA00048258"/>
    </source>
</evidence>
<comment type="similarity">
    <text evidence="2 8">Belongs to the pantothenate synthetase family.</text>
</comment>
<comment type="function">
    <text evidence="8">Catalyzes the condensation of pantoate with beta-alanine in an ATP-dependent reaction via a pantoyl-adenylate intermediate.</text>
</comment>
<feature type="binding site" evidence="8">
    <location>
        <position position="153"/>
    </location>
    <ligand>
        <name>(R)-pantoate</name>
        <dbReference type="ChEBI" id="CHEBI:15980"/>
    </ligand>
</feature>
<feature type="binding site" evidence="8">
    <location>
        <position position="60"/>
    </location>
    <ligand>
        <name>beta-alanine</name>
        <dbReference type="ChEBI" id="CHEBI:57966"/>
    </ligand>
</feature>
<dbReference type="InterPro" id="IPR014729">
    <property type="entry name" value="Rossmann-like_a/b/a_fold"/>
</dbReference>
<dbReference type="Gene3D" id="3.40.50.620">
    <property type="entry name" value="HUPs"/>
    <property type="match status" value="1"/>
</dbReference>
<comment type="subcellular location">
    <subcellularLocation>
        <location evidence="8">Cytoplasm</location>
    </subcellularLocation>
</comment>
<sequence>MLVVRTCSEMQAWRASLGPATRVAFVPTMGYLHDGHLSLLRAARQRGDRLVLSIFVNPTQFGPSEDLARYPRDEAGDLAKARECGVDVAFCPTDPRELYPHGTNTWVEVQGLDQHLCGASRPGHFRGVCTVVAKLWGLVRPDAALFGEKDFQQLAILRRMHADLFLGGEVVGMPIVREADGLAMSSRNTNLSPEARAQALAIARWLAEVRSRFAAGEREAAALLGDPGAALAPGRVDYASLVDAADLQPVTGVERPALCAVAAFFGGVRLIDNTVLRP</sequence>
<dbReference type="SUPFAM" id="SSF52374">
    <property type="entry name" value="Nucleotidylyl transferase"/>
    <property type="match status" value="1"/>
</dbReference>